<dbReference type="Pfam" id="PF01476">
    <property type="entry name" value="LysM"/>
    <property type="match status" value="1"/>
</dbReference>
<proteinExistence type="predicted"/>
<feature type="domain" description="LysM" evidence="3">
    <location>
        <begin position="475"/>
        <end position="521"/>
    </location>
</feature>
<evidence type="ECO:0000313" key="4">
    <source>
        <dbReference type="EMBL" id="EKE27060.1"/>
    </source>
</evidence>
<feature type="compositionally biased region" description="Basic and acidic residues" evidence="2">
    <location>
        <begin position="410"/>
        <end position="423"/>
    </location>
</feature>
<dbReference type="SMART" id="SM00257">
    <property type="entry name" value="LysM"/>
    <property type="match status" value="1"/>
</dbReference>
<dbReference type="CDD" id="cd00118">
    <property type="entry name" value="LysM"/>
    <property type="match status" value="1"/>
</dbReference>
<sequence>MSEKPNLGTWELEASIPKEKEGGNWTKFDEMLQKAKEDGKITHNEFDELLQKYENDKKWILDSKWEKLMVLTETWVNLKEFFDNLLKEMLADWFTINNPRDLEMLPSKGYVLPKDVKVWDKLTIDKWNTLKTLSWYSNNPINDDRVNLKEWTDWKDWERIEVDRKEFSWSLDFNTTELSKVQKKYDAADTKVKELELIIPPDNKAIEQAKKELEVAKDNLEKAKVSLETKAKVEEAKVWVQKLAKESKNNPNDPKAREAFEKALQSALTFFASALNKLFHLGINVEELFWNDWKNFKEAKKFVDDNNWVITWEKLTEHLGKIKPENDRKNILASLNEIIISHYSTEISWFSWWVFILKWDDIVISKWDKEKQVILWDAVKLLSSWMGWKNDDENKGKLVEFLNNKMKEKTKEKIEAQKQKPVEEAPAAQAAQAAPTAPTAKEETVPSVNAQKKDESKTETWAKPKETLSETPETSKYKIKSWDTLSKIAKEYDLSIRDIMNANKWKIKNPNMIYAWRTINIPSKKA</sequence>
<feature type="region of interest" description="Disordered" evidence="2">
    <location>
        <begin position="410"/>
        <end position="474"/>
    </location>
</feature>
<evidence type="ECO:0000256" key="1">
    <source>
        <dbReference type="SAM" id="Coils"/>
    </source>
</evidence>
<comment type="caution">
    <text evidence="4">The sequence shown here is derived from an EMBL/GenBank/DDBJ whole genome shotgun (WGS) entry which is preliminary data.</text>
</comment>
<feature type="compositionally biased region" description="Low complexity" evidence="2">
    <location>
        <begin position="424"/>
        <end position="439"/>
    </location>
</feature>
<dbReference type="InterPro" id="IPR018392">
    <property type="entry name" value="LysM"/>
</dbReference>
<dbReference type="AlphaFoldDB" id="K2GUQ5"/>
<organism evidence="4">
    <name type="scientific">uncultured bacterium</name>
    <name type="common">gcode 4</name>
    <dbReference type="NCBI Taxonomy" id="1234023"/>
    <lineage>
        <taxon>Bacteria</taxon>
        <taxon>environmental samples</taxon>
    </lineage>
</organism>
<keyword evidence="1" id="KW-0175">Coiled coil</keyword>
<reference evidence="4" key="1">
    <citation type="journal article" date="2012" name="Science">
        <title>Fermentation, hydrogen, and sulfur metabolism in multiple uncultivated bacterial phyla.</title>
        <authorList>
            <person name="Wrighton K.C."/>
            <person name="Thomas B.C."/>
            <person name="Sharon I."/>
            <person name="Miller C.S."/>
            <person name="Castelle C.J."/>
            <person name="VerBerkmoes N.C."/>
            <person name="Wilkins M.J."/>
            <person name="Hettich R.L."/>
            <person name="Lipton M.S."/>
            <person name="Williams K.H."/>
            <person name="Long P.E."/>
            <person name="Banfield J.F."/>
        </authorList>
    </citation>
    <scope>NUCLEOTIDE SEQUENCE [LARGE SCALE GENOMIC DNA]</scope>
</reference>
<evidence type="ECO:0000256" key="2">
    <source>
        <dbReference type="SAM" id="MobiDB-lite"/>
    </source>
</evidence>
<feature type="coiled-coil region" evidence="1">
    <location>
        <begin position="178"/>
        <end position="237"/>
    </location>
</feature>
<dbReference type="EMBL" id="AMFJ01000583">
    <property type="protein sequence ID" value="EKE27060.1"/>
    <property type="molecule type" value="Genomic_DNA"/>
</dbReference>
<feature type="compositionally biased region" description="Basic and acidic residues" evidence="2">
    <location>
        <begin position="451"/>
        <end position="474"/>
    </location>
</feature>
<dbReference type="InterPro" id="IPR036779">
    <property type="entry name" value="LysM_dom_sf"/>
</dbReference>
<protein>
    <submittedName>
        <fullName evidence="4">LysM protein</fullName>
    </submittedName>
</protein>
<evidence type="ECO:0000259" key="3">
    <source>
        <dbReference type="PROSITE" id="PS51782"/>
    </source>
</evidence>
<gene>
    <name evidence="4" type="ORF">ACD_4C00067G0002</name>
</gene>
<accession>K2GUQ5</accession>
<dbReference type="SUPFAM" id="SSF54106">
    <property type="entry name" value="LysM domain"/>
    <property type="match status" value="1"/>
</dbReference>
<dbReference type="Gene3D" id="3.10.350.10">
    <property type="entry name" value="LysM domain"/>
    <property type="match status" value="1"/>
</dbReference>
<name>K2GUQ5_9BACT</name>
<dbReference type="PROSITE" id="PS51782">
    <property type="entry name" value="LYSM"/>
    <property type="match status" value="1"/>
</dbReference>